<evidence type="ECO:0000259" key="9">
    <source>
        <dbReference type="Pfam" id="PF04909"/>
    </source>
</evidence>
<name>A0A0X9HHV5_9PEZI</name>
<accession>A0A0X9HHV5</accession>
<keyword evidence="2" id="KW-0479">Metal-binding</keyword>
<dbReference type="PANTHER" id="PTHR21240">
    <property type="entry name" value="2-AMINO-3-CARBOXYLMUCONATE-6-SEMIALDEHYDE DECARBOXYLASE"/>
    <property type="match status" value="1"/>
</dbReference>
<comment type="similarity">
    <text evidence="1">Belongs to the metallo-dependent hydrolases superfamily. ACMSD family.</text>
</comment>
<dbReference type="Gene3D" id="3.20.20.140">
    <property type="entry name" value="Metal-dependent hydrolases"/>
    <property type="match status" value="1"/>
</dbReference>
<evidence type="ECO:0000256" key="4">
    <source>
        <dbReference type="ARBA" id="ARBA00022833"/>
    </source>
</evidence>
<dbReference type="GO" id="GO:0016787">
    <property type="term" value="F:hydrolase activity"/>
    <property type="evidence" value="ECO:0007669"/>
    <property type="project" value="InterPro"/>
</dbReference>
<keyword evidence="4" id="KW-0862">Zinc</keyword>
<keyword evidence="5 8" id="KW-0456">Lyase</keyword>
<dbReference type="PANTHER" id="PTHR21240:SF29">
    <property type="entry name" value="AMIDOHYDROLASE-RELATED DOMAIN-CONTAINING PROTEIN"/>
    <property type="match status" value="1"/>
</dbReference>
<comment type="catalytic activity">
    <reaction evidence="6">
        <text>6-methylsalicylate + H(+) = 3-methylphenol + CO2</text>
        <dbReference type="Rhea" id="RHEA:23112"/>
        <dbReference type="ChEBI" id="CHEBI:15378"/>
        <dbReference type="ChEBI" id="CHEBI:16526"/>
        <dbReference type="ChEBI" id="CHEBI:17231"/>
        <dbReference type="ChEBI" id="CHEBI:36658"/>
        <dbReference type="EC" id="4.1.1.52"/>
    </reaction>
    <physiologicalReaction direction="left-to-right" evidence="6">
        <dbReference type="Rhea" id="RHEA:23113"/>
    </physiologicalReaction>
</comment>
<dbReference type="SUPFAM" id="SSF51556">
    <property type="entry name" value="Metallo-dependent hydrolases"/>
    <property type="match status" value="1"/>
</dbReference>
<evidence type="ECO:0000313" key="10">
    <source>
        <dbReference type="EMBL" id="ALM31975.1"/>
    </source>
</evidence>
<evidence type="ECO:0000256" key="6">
    <source>
        <dbReference type="ARBA" id="ARBA00036832"/>
    </source>
</evidence>
<protein>
    <recommendedName>
        <fullName evidence="7">6-methylsalicylate decarboxylase</fullName>
        <ecNumber evidence="7">4.1.1.52</ecNumber>
    </recommendedName>
</protein>
<evidence type="ECO:0000256" key="5">
    <source>
        <dbReference type="ARBA" id="ARBA00023239"/>
    </source>
</evidence>
<dbReference type="InterPro" id="IPR006680">
    <property type="entry name" value="Amidohydro-rel"/>
</dbReference>
<evidence type="ECO:0000256" key="3">
    <source>
        <dbReference type="ARBA" id="ARBA00022793"/>
    </source>
</evidence>
<evidence type="ECO:0000256" key="8">
    <source>
        <dbReference type="RuleBase" id="RU366045"/>
    </source>
</evidence>
<evidence type="ECO:0000256" key="7">
    <source>
        <dbReference type="ARBA" id="ARBA00038889"/>
    </source>
</evidence>
<evidence type="ECO:0000256" key="1">
    <source>
        <dbReference type="ARBA" id="ARBA00005871"/>
    </source>
</evidence>
<feature type="domain" description="Amidohydrolase-related" evidence="9">
    <location>
        <begin position="14"/>
        <end position="327"/>
    </location>
</feature>
<evidence type="ECO:0000256" key="2">
    <source>
        <dbReference type="ARBA" id="ARBA00022723"/>
    </source>
</evidence>
<dbReference type="EC" id="4.1.1.52" evidence="7"/>
<proteinExistence type="evidence at transcript level"/>
<dbReference type="GO" id="GO:0046872">
    <property type="term" value="F:metal ion binding"/>
    <property type="evidence" value="ECO:0007669"/>
    <property type="project" value="UniProtKB-KW"/>
</dbReference>
<dbReference type="Pfam" id="PF04909">
    <property type="entry name" value="Amidohydro_2"/>
    <property type="match status" value="1"/>
</dbReference>
<dbReference type="GO" id="GO:0047596">
    <property type="term" value="F:6-methylsalicylate decarboxylase activity"/>
    <property type="evidence" value="ECO:0007669"/>
    <property type="project" value="UniProtKB-EC"/>
</dbReference>
<dbReference type="InterPro" id="IPR032465">
    <property type="entry name" value="ACMSD"/>
</dbReference>
<dbReference type="GO" id="GO:0005829">
    <property type="term" value="C:cytosol"/>
    <property type="evidence" value="ECO:0007669"/>
    <property type="project" value="TreeGrafter"/>
</dbReference>
<dbReference type="EMBL" id="KP644176">
    <property type="protein sequence ID" value="ALM31975.1"/>
    <property type="molecule type" value="mRNA"/>
</dbReference>
<dbReference type="InterPro" id="IPR032466">
    <property type="entry name" value="Metal_Hydrolase"/>
</dbReference>
<reference evidence="10" key="1">
    <citation type="submission" date="2015-01" db="EMBL/GenBank/DDBJ databases">
        <title>Decarboxylase from Daldinia eschscholzii IFB-TL01.</title>
        <authorList>
            <person name="Wang G."/>
            <person name="Tan R.X."/>
        </authorList>
    </citation>
    <scope>NUCLEOTIDE SEQUENCE</scope>
    <source>
        <strain evidence="10">IFB-TL01</strain>
    </source>
</reference>
<sequence>MSLPNPSTDFPGLIDTHFHITASSSAKIASDAGADPSGESPPVWSLEDCLRFCDTIGESFSVLSVTVPSPTSLGPTEAGRKLARAINSEVWEVCSQSKGRFGFFASLPDLNDVEGTLEEIKQIFETEKKANGAIVMTSYGERLLGDEYFKPIWESLEKYKALVFVHPVALNITPENVGGYLPPQIIDFTHATTRAAVSLAVSGIFTACPNVDIILSHAGGTTPFIAQRALDLLSDPSLQAQSPINIIEAKHAIERFYYDLALSTSTPQLKALLAFTSPSKLLYGSDSPYAPRNVIYEDLLRYAHFVTSEEGKAIRPARLNENATALLEKHKSEHTILPTARNTWGSKHTEFGLESSTVAEQARAQLFKLNS</sequence>
<organism evidence="10">
    <name type="scientific">Daldinia eschscholzii IFB-TL01</name>
    <dbReference type="NCBI Taxonomy" id="1169046"/>
    <lineage>
        <taxon>Eukaryota</taxon>
        <taxon>Fungi</taxon>
        <taxon>Dikarya</taxon>
        <taxon>Ascomycota</taxon>
        <taxon>Pezizomycotina</taxon>
        <taxon>Sordariomycetes</taxon>
        <taxon>Xylariomycetidae</taxon>
        <taxon>Xylariales</taxon>
        <taxon>Hypoxylaceae</taxon>
        <taxon>Daldinia</taxon>
    </lineage>
</organism>
<keyword evidence="3 8" id="KW-0210">Decarboxylase</keyword>
<dbReference type="AlphaFoldDB" id="A0A0X9HHV5"/>
<dbReference type="GO" id="GO:0019748">
    <property type="term" value="P:secondary metabolic process"/>
    <property type="evidence" value="ECO:0007669"/>
    <property type="project" value="TreeGrafter"/>
</dbReference>